<feature type="compositionally biased region" description="Low complexity" evidence="6">
    <location>
        <begin position="670"/>
        <end position="686"/>
    </location>
</feature>
<feature type="compositionally biased region" description="Basic residues" evidence="6">
    <location>
        <begin position="1075"/>
        <end position="1089"/>
    </location>
</feature>
<feature type="compositionally biased region" description="Pro residues" evidence="6">
    <location>
        <begin position="833"/>
        <end position="849"/>
    </location>
</feature>
<feature type="region of interest" description="Disordered" evidence="6">
    <location>
        <begin position="1132"/>
        <end position="1174"/>
    </location>
</feature>
<dbReference type="InterPro" id="IPR001138">
    <property type="entry name" value="Zn2Cys6_DnaBD"/>
</dbReference>
<keyword evidence="4" id="KW-0804">Transcription</keyword>
<comment type="caution">
    <text evidence="8">The sequence shown here is derived from an EMBL/GenBank/DDBJ whole genome shotgun (WGS) entry which is preliminary data.</text>
</comment>
<dbReference type="CDD" id="cd00067">
    <property type="entry name" value="GAL4"/>
    <property type="match status" value="1"/>
</dbReference>
<dbReference type="EMBL" id="JAWRVI010000026">
    <property type="protein sequence ID" value="KAK4088184.1"/>
    <property type="molecule type" value="Genomic_DNA"/>
</dbReference>
<feature type="domain" description="Zn(2)-C6 fungal-type" evidence="7">
    <location>
        <begin position="984"/>
        <end position="1016"/>
    </location>
</feature>
<comment type="subcellular location">
    <subcellularLocation>
        <location evidence="1">Nucleus</location>
    </subcellularLocation>
</comment>
<evidence type="ECO:0000256" key="3">
    <source>
        <dbReference type="ARBA" id="ARBA00023015"/>
    </source>
</evidence>
<sequence>MREGRAWAGRRRCVSTASCLKKGREWPRTGTRGAEIAAGETLAVGSTQTSDDRPCCTVAVAAVSPSSRSSAFRLLLCFASVDRSVGGGGFRFGGPSRGVAALHQPPRSPGSISRLSAPGHGCPRLRPRRIATCVSRLNPFDIACLAWGRRPSRREPIRTRTKANWLDRAAHCAQASASDVALAPTTPFFWSVTRSVGAPEGGVEAPRQANAHHSSRRPIVQRAGGGTTESCACARSACARAPVCGRRCGCGCMRASGLFTHALRRGFYCTVRSALQMTGFCPERNRKKCRKLAMGYPRAGRRCGRTKVDKSSGSSAGGHASATGLFPPQASTALCSALPPSALRPGRLAPEDNGGMGGGQLLGPTRPSTFARRRWRMEGRASAGISQPGPARNEMDEVDGSSAAPKAPNYPHHGRRAFSARAPGGQTKPQEAPASVDTVLYCTVRIPQALTVPAGMTGTDAPPGEVCVRVCVCLLSGWHGILPPGLFGLAACRRRVPWLPRRDATGRESIHRRPGGAAHSLAQSSAWWDVPTYYVYAQYFVLSEQLAGFDAILLTPPCRPLGWECGRRCIRGREGGKKSKRAPRLLAPPPGGDAAVPPVFSPRLPAELGAPPRAPDEAAGHGAPWGTPAVCLEATRRSAGSRCAGGQGGSGCDGYLGVGERRVARARAPLPMTPPTTTATKRLPAPGAVADDPRAWSGASGTCGPLAWRREGPTAARRQPDRAGTSPTRHRQVGYLGWSTGPAPQADPPVPRVVRAGGLPGLALRVLLLVVLCCAAEESRLFQSCDSPARGGTSRRQARAPISQAARPPASMPVCLPPTARPPHVQQRRRRPPAPSVTPSPAQPSPVSSPLPSLSLFLSSPVSSFRQPPRRSPSLPVSCEAGNRVVASASVSRLLAEHFIFIFFCCSRACRRAVSLRLSRHFQPGQPARPFFSPRARPRTGRVATSGASATSSSPTRLARATPASPRIAASPCDVFWTRAAGGACVRCRKGKTKCVYENGRAPCKNCAKGMHECYLPSESMAHHHGQSPARHASAHRPARDSLPAAGAGSSDSRQAVVGAGSARHVQAVSEKVGSHHAHQRNASHRTAPHRTTTEAPPPPSRPSSSSASRRRLAPHLSPALLAAPFPSLLRAPGRVRASGRRRRPPSPQSHSHGTELHASFGSPSCPSPPAPFSIRPSRARLPSVLSRRDVAGWALGSVSMGLTPELIAECERVVSKTFPACVAFHKPSFLQQLKNASLEPALVYGLLTCAGRSSPSLIRRYGSPTQAAETFAAKAIALINQNMDHPNLADIQSLCLLIIHEWGTRNAVRAYIYLGQAARMLQMYRILNSHHTSDSADQFLRDESFRRTLWLIYILDSLLTSTPGRFPALSVQDTADVSLPCSDINFAFGNAVYVKTLGQQLGHHAISPGHAVPGEVGEFGQIVLAATIWRDVVAMLTVTSLANFREEDCSSLIAKIEGLRSSLPMQFIDKPGQINLHMTMGSGYTYAMLHCLLHCATVFVHRRRLLQEVTAPNFSLESFRASPRCHDIVDRLFTSCHGTISLLNAVEAGAEKDHATCFPIFMLFSSFTASATVAYLSLKGLTPPNAAETAAHIVKDGLRFMHDGTENWPLMTSWLRHLTVMQRVLNNDAATGTGISGGHGGSRHGSHSHGGIKDELSSNADTNPDAMDYDQQTGSGGAAGQGGAPPRSVSESVRDDSEPPVAIPRRPGVTTINGGSGGVSTPATTGTSPPPGAAPTAPMHAQEPKLQSPELGSNGVVAAPEGPSTSQDMTAPELCQAFERQLLDLDDLAAFMGGGV</sequence>
<evidence type="ECO:0000256" key="6">
    <source>
        <dbReference type="SAM" id="MobiDB-lite"/>
    </source>
</evidence>
<keyword evidence="9" id="KW-1185">Reference proteome</keyword>
<evidence type="ECO:0000259" key="7">
    <source>
        <dbReference type="PROSITE" id="PS50048"/>
    </source>
</evidence>
<dbReference type="Gene3D" id="4.10.240.10">
    <property type="entry name" value="Zn(2)-C6 fungal-type DNA-binding domain"/>
    <property type="match status" value="1"/>
</dbReference>
<evidence type="ECO:0000313" key="9">
    <source>
        <dbReference type="Proteomes" id="UP001287286"/>
    </source>
</evidence>
<dbReference type="PROSITE" id="PS50048">
    <property type="entry name" value="ZN2_CY6_FUNGAL_2"/>
    <property type="match status" value="1"/>
</dbReference>
<dbReference type="CDD" id="cd12148">
    <property type="entry name" value="fungal_TF_MHR"/>
    <property type="match status" value="1"/>
</dbReference>
<proteinExistence type="predicted"/>
<gene>
    <name evidence="8" type="ORF">Purlil1_7377</name>
</gene>
<evidence type="ECO:0000256" key="1">
    <source>
        <dbReference type="ARBA" id="ARBA00004123"/>
    </source>
</evidence>
<reference evidence="8 9" key="1">
    <citation type="journal article" date="2024" name="Microbiol. Resour. Announc.">
        <title>Genome annotations for the ascomycete fungi Trichoderma harzianum, Trichoderma aggressivum, and Purpureocillium lilacinum.</title>
        <authorList>
            <person name="Beijen E.P.W."/>
            <person name="Ohm R.A."/>
        </authorList>
    </citation>
    <scope>NUCLEOTIDE SEQUENCE [LARGE SCALE GENOMIC DNA]</scope>
    <source>
        <strain evidence="8 9">CBS 150709</strain>
    </source>
</reference>
<evidence type="ECO:0000256" key="2">
    <source>
        <dbReference type="ARBA" id="ARBA00022723"/>
    </source>
</evidence>
<feature type="region of interest" description="Disordered" evidence="6">
    <location>
        <begin position="784"/>
        <end position="851"/>
    </location>
</feature>
<dbReference type="PANTHER" id="PTHR47338:SF5">
    <property type="entry name" value="ZN(II)2CYS6 TRANSCRIPTION FACTOR (EUROFUNG)"/>
    <property type="match status" value="1"/>
</dbReference>
<feature type="region of interest" description="Disordered" evidence="6">
    <location>
        <begin position="929"/>
        <end position="963"/>
    </location>
</feature>
<feature type="region of interest" description="Disordered" evidence="6">
    <location>
        <begin position="1632"/>
        <end position="1770"/>
    </location>
</feature>
<feature type="region of interest" description="Disordered" evidence="6">
    <location>
        <begin position="1021"/>
        <end position="1112"/>
    </location>
</feature>
<dbReference type="SMART" id="SM00906">
    <property type="entry name" value="Fungal_trans"/>
    <property type="match status" value="1"/>
</dbReference>
<protein>
    <submittedName>
        <fullName evidence="8">Transcriptional regulator family: Fungal Specific TF</fullName>
    </submittedName>
</protein>
<keyword evidence="2" id="KW-0479">Metal-binding</keyword>
<keyword evidence="3" id="KW-0805">Transcription regulation</keyword>
<feature type="region of interest" description="Disordered" evidence="6">
    <location>
        <begin position="347"/>
        <end position="367"/>
    </location>
</feature>
<dbReference type="SUPFAM" id="SSF57701">
    <property type="entry name" value="Zn2/Cys6 DNA-binding domain"/>
    <property type="match status" value="1"/>
</dbReference>
<feature type="region of interest" description="Disordered" evidence="6">
    <location>
        <begin position="380"/>
        <end position="415"/>
    </location>
</feature>
<dbReference type="Pfam" id="PF04082">
    <property type="entry name" value="Fungal_trans"/>
    <property type="match status" value="1"/>
</dbReference>
<feature type="compositionally biased region" description="Gly residues" evidence="6">
    <location>
        <begin position="1675"/>
        <end position="1684"/>
    </location>
</feature>
<dbReference type="Proteomes" id="UP001287286">
    <property type="component" value="Unassembled WGS sequence"/>
</dbReference>
<dbReference type="InterPro" id="IPR036864">
    <property type="entry name" value="Zn2-C6_fun-type_DNA-bd_sf"/>
</dbReference>
<dbReference type="InterPro" id="IPR050815">
    <property type="entry name" value="TF_fung"/>
</dbReference>
<dbReference type="PROSITE" id="PS00463">
    <property type="entry name" value="ZN2_CY6_FUNGAL_1"/>
    <property type="match status" value="1"/>
</dbReference>
<dbReference type="Pfam" id="PF00172">
    <property type="entry name" value="Zn_clus"/>
    <property type="match status" value="1"/>
</dbReference>
<keyword evidence="5" id="KW-0539">Nucleus</keyword>
<organism evidence="8 9">
    <name type="scientific">Purpureocillium lilacinum</name>
    <name type="common">Paecilomyces lilacinus</name>
    <dbReference type="NCBI Taxonomy" id="33203"/>
    <lineage>
        <taxon>Eukaryota</taxon>
        <taxon>Fungi</taxon>
        <taxon>Dikarya</taxon>
        <taxon>Ascomycota</taxon>
        <taxon>Pezizomycotina</taxon>
        <taxon>Sordariomycetes</taxon>
        <taxon>Hypocreomycetidae</taxon>
        <taxon>Hypocreales</taxon>
        <taxon>Ophiocordycipitaceae</taxon>
        <taxon>Purpureocillium</taxon>
    </lineage>
</organism>
<name>A0ABR0BVQ2_PURLI</name>
<feature type="region of interest" description="Disordered" evidence="6">
    <location>
        <begin position="303"/>
        <end position="323"/>
    </location>
</feature>
<feature type="compositionally biased region" description="Low complexity" evidence="6">
    <location>
        <begin position="944"/>
        <end position="956"/>
    </location>
</feature>
<accession>A0ABR0BVQ2</accession>
<evidence type="ECO:0000256" key="4">
    <source>
        <dbReference type="ARBA" id="ARBA00023163"/>
    </source>
</evidence>
<feature type="region of interest" description="Disordered" evidence="6">
    <location>
        <begin position="575"/>
        <end position="597"/>
    </location>
</feature>
<evidence type="ECO:0000256" key="5">
    <source>
        <dbReference type="ARBA" id="ARBA00023242"/>
    </source>
</evidence>
<evidence type="ECO:0000313" key="8">
    <source>
        <dbReference type="EMBL" id="KAK4088184.1"/>
    </source>
</evidence>
<feature type="compositionally biased region" description="Low complexity" evidence="6">
    <location>
        <begin position="311"/>
        <end position="322"/>
    </location>
</feature>
<dbReference type="PANTHER" id="PTHR47338">
    <property type="entry name" value="ZN(II)2CYS6 TRANSCRIPTION FACTOR (EUROFUNG)-RELATED"/>
    <property type="match status" value="1"/>
</dbReference>
<feature type="region of interest" description="Disordered" evidence="6">
    <location>
        <begin position="670"/>
        <end position="748"/>
    </location>
</feature>
<dbReference type="InterPro" id="IPR007219">
    <property type="entry name" value="XnlR_reg_dom"/>
</dbReference>